<dbReference type="AlphaFoldDB" id="A0A843UJ96"/>
<accession>A0A843UJ96</accession>
<dbReference type="SUPFAM" id="SSF49777">
    <property type="entry name" value="PEBP-like"/>
    <property type="match status" value="1"/>
</dbReference>
<name>A0A843UJ96_COLES</name>
<dbReference type="Gene3D" id="3.90.280.10">
    <property type="entry name" value="PEBP-like"/>
    <property type="match status" value="1"/>
</dbReference>
<organism evidence="3 4">
    <name type="scientific">Colocasia esculenta</name>
    <name type="common">Wild taro</name>
    <name type="synonym">Arum esculentum</name>
    <dbReference type="NCBI Taxonomy" id="4460"/>
    <lineage>
        <taxon>Eukaryota</taxon>
        <taxon>Viridiplantae</taxon>
        <taxon>Streptophyta</taxon>
        <taxon>Embryophyta</taxon>
        <taxon>Tracheophyta</taxon>
        <taxon>Spermatophyta</taxon>
        <taxon>Magnoliopsida</taxon>
        <taxon>Liliopsida</taxon>
        <taxon>Araceae</taxon>
        <taxon>Aroideae</taxon>
        <taxon>Colocasieae</taxon>
        <taxon>Colocasia</taxon>
    </lineage>
</organism>
<keyword evidence="4" id="KW-1185">Reference proteome</keyword>
<dbReference type="OrthoDB" id="10251855at2759"/>
<dbReference type="EMBL" id="NMUH01000487">
    <property type="protein sequence ID" value="MQL80039.1"/>
    <property type="molecule type" value="Genomic_DNA"/>
</dbReference>
<feature type="compositionally biased region" description="Pro residues" evidence="1">
    <location>
        <begin position="141"/>
        <end position="152"/>
    </location>
</feature>
<evidence type="ECO:0000313" key="3">
    <source>
        <dbReference type="EMBL" id="MQL80039.1"/>
    </source>
</evidence>
<feature type="chain" id="PRO_5033042496" evidence="2">
    <location>
        <begin position="17"/>
        <end position="241"/>
    </location>
</feature>
<gene>
    <name evidence="3" type="ORF">Taro_012467</name>
</gene>
<feature type="compositionally biased region" description="Low complexity" evidence="1">
    <location>
        <begin position="106"/>
        <end position="125"/>
    </location>
</feature>
<dbReference type="Proteomes" id="UP000652761">
    <property type="component" value="Unassembled WGS sequence"/>
</dbReference>
<evidence type="ECO:0000313" key="4">
    <source>
        <dbReference type="Proteomes" id="UP000652761"/>
    </source>
</evidence>
<feature type="compositionally biased region" description="Basic and acidic residues" evidence="1">
    <location>
        <begin position="167"/>
        <end position="187"/>
    </location>
</feature>
<feature type="compositionally biased region" description="Low complexity" evidence="1">
    <location>
        <begin position="153"/>
        <end position="166"/>
    </location>
</feature>
<protein>
    <submittedName>
        <fullName evidence="3">Uncharacterized protein</fullName>
    </submittedName>
</protein>
<evidence type="ECO:0000256" key="1">
    <source>
        <dbReference type="SAM" id="MobiDB-lite"/>
    </source>
</evidence>
<dbReference type="InterPro" id="IPR008914">
    <property type="entry name" value="PEBP"/>
</dbReference>
<feature type="region of interest" description="Disordered" evidence="1">
    <location>
        <begin position="101"/>
        <end position="191"/>
    </location>
</feature>
<reference evidence="3" key="1">
    <citation type="submission" date="2017-07" db="EMBL/GenBank/DDBJ databases">
        <title>Taro Niue Genome Assembly and Annotation.</title>
        <authorList>
            <person name="Atibalentja N."/>
            <person name="Keating K."/>
            <person name="Fields C.J."/>
        </authorList>
    </citation>
    <scope>NUCLEOTIDE SEQUENCE</scope>
    <source>
        <strain evidence="3">Niue_2</strain>
        <tissue evidence="3">Leaf</tissue>
    </source>
</reference>
<proteinExistence type="predicted"/>
<evidence type="ECO:0000256" key="2">
    <source>
        <dbReference type="SAM" id="SignalP"/>
    </source>
</evidence>
<sequence length="241" mass="26746">MHLSLKLLLQLTCSWERSCTWLATRSEHVCRHRGRSPTARSLEASLKYWYHHIRRAQQKASIPLPLSSLSIACLHGSQQQQQRQHCFCQWPRICHSHLRPSPLPTPSSGYHPSSSSRRLPPLQQQVASAAAMVPFKLPSSSTPPTPADPSSPGPTGSSLTSLPEGFSGREEGRGRDHHGVVEGHNDWKQPGWRGATTGHRYRFRLFALDGLLDLGHKVTKEKLLDSIGGHVLGEAELVGIY</sequence>
<dbReference type="Pfam" id="PF01161">
    <property type="entry name" value="PBP"/>
    <property type="match status" value="1"/>
</dbReference>
<dbReference type="InterPro" id="IPR036610">
    <property type="entry name" value="PEBP-like_sf"/>
</dbReference>
<keyword evidence="2" id="KW-0732">Signal</keyword>
<feature type="signal peptide" evidence="2">
    <location>
        <begin position="1"/>
        <end position="16"/>
    </location>
</feature>
<comment type="caution">
    <text evidence="3">The sequence shown here is derived from an EMBL/GenBank/DDBJ whole genome shotgun (WGS) entry which is preliminary data.</text>
</comment>